<dbReference type="InterPro" id="IPR019734">
    <property type="entry name" value="TPR_rpt"/>
</dbReference>
<dbReference type="OrthoDB" id="366390at2759"/>
<evidence type="ECO:0000256" key="2">
    <source>
        <dbReference type="ARBA" id="ARBA00023043"/>
    </source>
</evidence>
<dbReference type="InterPro" id="IPR002110">
    <property type="entry name" value="Ankyrin_rpt"/>
</dbReference>
<feature type="repeat" description="TPR" evidence="3">
    <location>
        <begin position="579"/>
        <end position="609"/>
    </location>
</feature>
<evidence type="ECO:0000313" key="7">
    <source>
        <dbReference type="Proteomes" id="UP000663829"/>
    </source>
</evidence>
<dbReference type="Gene3D" id="1.25.40.10">
    <property type="entry name" value="Tetratricopeptide repeat domain"/>
    <property type="match status" value="1"/>
</dbReference>
<keyword evidence="7" id="KW-1185">Reference proteome</keyword>
<dbReference type="SUPFAM" id="SSF48403">
    <property type="entry name" value="Ankyrin repeat"/>
    <property type="match status" value="1"/>
</dbReference>
<keyword evidence="1" id="KW-0677">Repeat</keyword>
<reference evidence="5" key="1">
    <citation type="submission" date="2021-02" db="EMBL/GenBank/DDBJ databases">
        <authorList>
            <person name="Nowell W R."/>
        </authorList>
    </citation>
    <scope>NUCLEOTIDE SEQUENCE</scope>
</reference>
<sequence>MCHPTGKLVQADMTQNERSNKTQNAAESLDLESDATQPQPRLLAGNDENSSQPEYSSSVYQSGILQQYIVRSKLPMSNTCFPTRESSKVEENMNNVLYNQSLAGSLLLTSVCLWNIFYYIEHGCFQEFRKLLELHYVEAVQMRNEKDQSHVEPKLRNTTRSQLSQSERNIFLEHGVKFFGMAIATPSACHQGAIATPSACHQGAIATPSACQQGAIATPGRVNKELLPRPACHQRAIAIPWACQQGAIATPGVSSRSYCHSTILHVAVIQSLAYVWIRLLLMREVNSCAKDKDGYTAAHYAAEKDDLEMLKALTMKFHDKVKTLPSSSVEKIYANGMEALTITEKSACNKRAMKCVRYLHEQQPHTNVNQTDIFGDTALHYVIAHNHKSLTEFLIIECQCDVNGGSEKRPSPLDIAIFNQNKEFANLLLSKNGKSRFQIKHESKKCKIFEDDRRLGIERLSIEPVSARPVKVEFDTDDFLFDQRMEVMAEKKIYEISKAALEQMKLKDYPIALKYRQEEQNLLIKYYGRLHVHVADSYNNLALVHHLLGDHQKAIINYDNAIATINQLPILAHDHPNVANFYANRGLVYAILNKFDEATEDFTKALEIK</sequence>
<evidence type="ECO:0000313" key="5">
    <source>
        <dbReference type="EMBL" id="CAF1222109.1"/>
    </source>
</evidence>
<proteinExistence type="predicted"/>
<dbReference type="SMART" id="SM00248">
    <property type="entry name" value="ANK"/>
    <property type="match status" value="4"/>
</dbReference>
<keyword evidence="3" id="KW-0802">TPR repeat</keyword>
<dbReference type="Pfam" id="PF00515">
    <property type="entry name" value="TPR_1"/>
    <property type="match status" value="1"/>
</dbReference>
<organism evidence="5 7">
    <name type="scientific">Didymodactylos carnosus</name>
    <dbReference type="NCBI Taxonomy" id="1234261"/>
    <lineage>
        <taxon>Eukaryota</taxon>
        <taxon>Metazoa</taxon>
        <taxon>Spiralia</taxon>
        <taxon>Gnathifera</taxon>
        <taxon>Rotifera</taxon>
        <taxon>Eurotatoria</taxon>
        <taxon>Bdelloidea</taxon>
        <taxon>Philodinida</taxon>
        <taxon>Philodinidae</taxon>
        <taxon>Didymodactylos</taxon>
    </lineage>
</organism>
<dbReference type="Proteomes" id="UP000663829">
    <property type="component" value="Unassembled WGS sequence"/>
</dbReference>
<dbReference type="Gene3D" id="1.25.40.20">
    <property type="entry name" value="Ankyrin repeat-containing domain"/>
    <property type="match status" value="1"/>
</dbReference>
<feature type="compositionally biased region" description="Polar residues" evidence="4">
    <location>
        <begin position="13"/>
        <end position="26"/>
    </location>
</feature>
<evidence type="ECO:0000256" key="1">
    <source>
        <dbReference type="ARBA" id="ARBA00022737"/>
    </source>
</evidence>
<feature type="compositionally biased region" description="Polar residues" evidence="4">
    <location>
        <begin position="47"/>
        <end position="56"/>
    </location>
</feature>
<dbReference type="Pfam" id="PF12796">
    <property type="entry name" value="Ank_2"/>
    <property type="match status" value="1"/>
</dbReference>
<evidence type="ECO:0000256" key="4">
    <source>
        <dbReference type="SAM" id="MobiDB-lite"/>
    </source>
</evidence>
<dbReference type="SMART" id="SM00028">
    <property type="entry name" value="TPR"/>
    <property type="match status" value="2"/>
</dbReference>
<dbReference type="PANTHER" id="PTHR24198">
    <property type="entry name" value="ANKYRIN REPEAT AND PROTEIN KINASE DOMAIN-CONTAINING PROTEIN"/>
    <property type="match status" value="1"/>
</dbReference>
<protein>
    <submittedName>
        <fullName evidence="5">Uncharacterized protein</fullName>
    </submittedName>
</protein>
<gene>
    <name evidence="5" type="ORF">GPM918_LOCUS24739</name>
    <name evidence="6" type="ORF">SRO942_LOCUS24742</name>
</gene>
<dbReference type="PROSITE" id="PS50005">
    <property type="entry name" value="TPR"/>
    <property type="match status" value="1"/>
</dbReference>
<comment type="caution">
    <text evidence="5">The sequence shown here is derived from an EMBL/GenBank/DDBJ whole genome shotgun (WGS) entry which is preliminary data.</text>
</comment>
<dbReference type="PROSITE" id="PS50293">
    <property type="entry name" value="TPR_REGION"/>
    <property type="match status" value="1"/>
</dbReference>
<keyword evidence="2" id="KW-0040">ANK repeat</keyword>
<evidence type="ECO:0000313" key="6">
    <source>
        <dbReference type="EMBL" id="CAF3985408.1"/>
    </source>
</evidence>
<dbReference type="InterPro" id="IPR011990">
    <property type="entry name" value="TPR-like_helical_dom_sf"/>
</dbReference>
<dbReference type="AlphaFoldDB" id="A0A814XZ33"/>
<dbReference type="EMBL" id="CAJOBC010009344">
    <property type="protein sequence ID" value="CAF3985408.1"/>
    <property type="molecule type" value="Genomic_DNA"/>
</dbReference>
<feature type="region of interest" description="Disordered" evidence="4">
    <location>
        <begin position="13"/>
        <end position="56"/>
    </location>
</feature>
<dbReference type="Pfam" id="PF13424">
    <property type="entry name" value="TPR_12"/>
    <property type="match status" value="1"/>
</dbReference>
<dbReference type="EMBL" id="CAJNOQ010009341">
    <property type="protein sequence ID" value="CAF1222109.1"/>
    <property type="molecule type" value="Genomic_DNA"/>
</dbReference>
<dbReference type="PANTHER" id="PTHR24198:SF165">
    <property type="entry name" value="ANKYRIN REPEAT-CONTAINING PROTEIN-RELATED"/>
    <property type="match status" value="1"/>
</dbReference>
<dbReference type="Proteomes" id="UP000681722">
    <property type="component" value="Unassembled WGS sequence"/>
</dbReference>
<dbReference type="InterPro" id="IPR036770">
    <property type="entry name" value="Ankyrin_rpt-contain_sf"/>
</dbReference>
<dbReference type="SUPFAM" id="SSF48452">
    <property type="entry name" value="TPR-like"/>
    <property type="match status" value="1"/>
</dbReference>
<accession>A0A814XZ33</accession>
<name>A0A814XZ33_9BILA</name>
<evidence type="ECO:0000256" key="3">
    <source>
        <dbReference type="PROSITE-ProRule" id="PRU00339"/>
    </source>
</evidence>